<protein>
    <submittedName>
        <fullName evidence="1">Uncharacterized protein</fullName>
    </submittedName>
</protein>
<keyword evidence="2" id="KW-1185">Reference proteome</keyword>
<dbReference type="Proteomes" id="UP000186309">
    <property type="component" value="Chromosome"/>
</dbReference>
<evidence type="ECO:0000313" key="2">
    <source>
        <dbReference type="Proteomes" id="UP000186309"/>
    </source>
</evidence>
<gene>
    <name evidence="1" type="ORF">BSF38_01929</name>
</gene>
<dbReference type="OrthoDB" id="9897084at2"/>
<dbReference type="RefSeq" id="WP_145952044.1">
    <property type="nucleotide sequence ID" value="NZ_CP019082.1"/>
</dbReference>
<dbReference type="AlphaFoldDB" id="A0A1U7CNH1"/>
<evidence type="ECO:0000313" key="1">
    <source>
        <dbReference type="EMBL" id="APW60459.1"/>
    </source>
</evidence>
<reference evidence="2" key="1">
    <citation type="submission" date="2016-12" db="EMBL/GenBank/DDBJ databases">
        <title>Comparative genomics of four Isosphaeraceae planctomycetes: a common pool of plasmids and glycoside hydrolase genes.</title>
        <authorList>
            <person name="Ivanova A."/>
        </authorList>
    </citation>
    <scope>NUCLEOTIDE SEQUENCE [LARGE SCALE GENOMIC DNA]</scope>
    <source>
        <strain evidence="2">PX4</strain>
    </source>
</reference>
<proteinExistence type="predicted"/>
<sequence>MAESKRAGRPRSDRDDVPVKLDRRLVDQARVVAAFRKTTLVEMLSDMLKVPVERAHQQMVKELNRDADGAGPK</sequence>
<name>A0A1U7CNH1_9BACT</name>
<dbReference type="EMBL" id="CP019082">
    <property type="protein sequence ID" value="APW60459.1"/>
    <property type="molecule type" value="Genomic_DNA"/>
</dbReference>
<organism evidence="1 2">
    <name type="scientific">Paludisphaera borealis</name>
    <dbReference type="NCBI Taxonomy" id="1387353"/>
    <lineage>
        <taxon>Bacteria</taxon>
        <taxon>Pseudomonadati</taxon>
        <taxon>Planctomycetota</taxon>
        <taxon>Planctomycetia</taxon>
        <taxon>Isosphaerales</taxon>
        <taxon>Isosphaeraceae</taxon>
        <taxon>Paludisphaera</taxon>
    </lineage>
</organism>
<dbReference type="STRING" id="1387353.BSF38_01929"/>
<accession>A0A1U7CNH1</accession>
<dbReference type="KEGG" id="pbor:BSF38_01929"/>